<name>A0ABV5PRJ5_9ACTN</name>
<proteinExistence type="predicted"/>
<gene>
    <name evidence="3" type="ORF">ACFFRN_00685</name>
</gene>
<comment type="caution">
    <text evidence="3">The sequence shown here is derived from an EMBL/GenBank/DDBJ whole genome shotgun (WGS) entry which is preliminary data.</text>
</comment>
<dbReference type="RefSeq" id="WP_346126410.1">
    <property type="nucleotide sequence ID" value="NZ_BAAAXC010000015.1"/>
</dbReference>
<sequence length="208" mass="22350">MIYPYSREARTTGVLPGDLRPPPSSPVVRAHLADARRCLAEAATSRTPATRYVSAHLAALRAAAAILASHPRPQGNRARLRSAWELLPLVQPDLAEWAAYFSVSAAKRAAAEAGMVRHITASEADDLLAEAETFVASVESLLIRGESERHIPPQGFDLLSMGADEHAREAAVSLVGGLDYLFRRLGPPPPHLSDEREPLLQGDGGANR</sequence>
<evidence type="ECO:0000259" key="2">
    <source>
        <dbReference type="Pfam" id="PF18726"/>
    </source>
</evidence>
<dbReference type="Proteomes" id="UP001589646">
    <property type="component" value="Unassembled WGS sequence"/>
</dbReference>
<dbReference type="Gene3D" id="1.20.120.330">
    <property type="entry name" value="Nucleotidyltransferases domain 2"/>
    <property type="match status" value="1"/>
</dbReference>
<feature type="region of interest" description="Disordered" evidence="1">
    <location>
        <begin position="187"/>
        <end position="208"/>
    </location>
</feature>
<dbReference type="Pfam" id="PF18726">
    <property type="entry name" value="HEPN_SAV_6107"/>
    <property type="match status" value="1"/>
</dbReference>
<keyword evidence="4" id="KW-1185">Reference proteome</keyword>
<evidence type="ECO:0000256" key="1">
    <source>
        <dbReference type="SAM" id="MobiDB-lite"/>
    </source>
</evidence>
<accession>A0ABV5PRJ5</accession>
<dbReference type="InterPro" id="IPR040891">
    <property type="entry name" value="HEPN_SAV_6107"/>
</dbReference>
<feature type="domain" description="SAV-6107-like HEPN" evidence="2">
    <location>
        <begin position="42"/>
        <end position="139"/>
    </location>
</feature>
<protein>
    <submittedName>
        <fullName evidence="3">SAV_6107 family HEPN domain-containing protein</fullName>
    </submittedName>
</protein>
<evidence type="ECO:0000313" key="3">
    <source>
        <dbReference type="EMBL" id="MFB9525121.1"/>
    </source>
</evidence>
<organism evidence="3 4">
    <name type="scientific">Nonomuraea roseola</name>
    <dbReference type="NCBI Taxonomy" id="46179"/>
    <lineage>
        <taxon>Bacteria</taxon>
        <taxon>Bacillati</taxon>
        <taxon>Actinomycetota</taxon>
        <taxon>Actinomycetes</taxon>
        <taxon>Streptosporangiales</taxon>
        <taxon>Streptosporangiaceae</taxon>
        <taxon>Nonomuraea</taxon>
    </lineage>
</organism>
<evidence type="ECO:0000313" key="4">
    <source>
        <dbReference type="Proteomes" id="UP001589646"/>
    </source>
</evidence>
<dbReference type="EMBL" id="JBHMCE010000001">
    <property type="protein sequence ID" value="MFB9525121.1"/>
    <property type="molecule type" value="Genomic_DNA"/>
</dbReference>
<reference evidence="3 4" key="1">
    <citation type="submission" date="2024-09" db="EMBL/GenBank/DDBJ databases">
        <authorList>
            <person name="Sun Q."/>
            <person name="Mori K."/>
        </authorList>
    </citation>
    <scope>NUCLEOTIDE SEQUENCE [LARGE SCALE GENOMIC DNA]</scope>
    <source>
        <strain evidence="3 4">JCM 3323</strain>
    </source>
</reference>